<evidence type="ECO:0000313" key="4">
    <source>
        <dbReference type="EMBL" id="RLQ21677.1"/>
    </source>
</evidence>
<dbReference type="InterPro" id="IPR001082">
    <property type="entry name" value="Pilin"/>
</dbReference>
<name>A0A3L7DVT6_9GAMM</name>
<keyword evidence="3" id="KW-0812">Transmembrane</keyword>
<keyword evidence="2" id="KW-0488">Methylation</keyword>
<comment type="similarity">
    <text evidence="1">Belongs to the N-Me-Phe pilin family.</text>
</comment>
<dbReference type="AlphaFoldDB" id="A0A3L7DVT6"/>
<organism evidence="4 5">
    <name type="scientific">Seongchinamella sediminis</name>
    <dbReference type="NCBI Taxonomy" id="2283635"/>
    <lineage>
        <taxon>Bacteria</taxon>
        <taxon>Pseudomonadati</taxon>
        <taxon>Pseudomonadota</taxon>
        <taxon>Gammaproteobacteria</taxon>
        <taxon>Cellvibrionales</taxon>
        <taxon>Halieaceae</taxon>
        <taxon>Seongchinamella</taxon>
    </lineage>
</organism>
<evidence type="ECO:0000256" key="3">
    <source>
        <dbReference type="SAM" id="Phobius"/>
    </source>
</evidence>
<evidence type="ECO:0000313" key="5">
    <source>
        <dbReference type="Proteomes" id="UP000265509"/>
    </source>
</evidence>
<evidence type="ECO:0000256" key="2">
    <source>
        <dbReference type="ARBA" id="ARBA00022481"/>
    </source>
</evidence>
<dbReference type="EMBL" id="QRAN01000011">
    <property type="protein sequence ID" value="RLQ21677.1"/>
    <property type="molecule type" value="Genomic_DNA"/>
</dbReference>
<dbReference type="Pfam" id="PF07963">
    <property type="entry name" value="N_methyl"/>
    <property type="match status" value="1"/>
</dbReference>
<dbReference type="SUPFAM" id="SSF54523">
    <property type="entry name" value="Pili subunits"/>
    <property type="match status" value="1"/>
</dbReference>
<accession>A0A3L7DVT6</accession>
<gene>
    <name evidence="4" type="ORF">DWB85_11725</name>
</gene>
<feature type="transmembrane region" description="Helical" evidence="3">
    <location>
        <begin position="20"/>
        <end position="46"/>
    </location>
</feature>
<keyword evidence="5" id="KW-1185">Reference proteome</keyword>
<dbReference type="GO" id="GO:0007155">
    <property type="term" value="P:cell adhesion"/>
    <property type="evidence" value="ECO:0007669"/>
    <property type="project" value="InterPro"/>
</dbReference>
<keyword evidence="3" id="KW-1133">Transmembrane helix</keyword>
<dbReference type="Gene3D" id="3.30.700.10">
    <property type="entry name" value="Glycoprotein, Type 4 Pilin"/>
    <property type="match status" value="1"/>
</dbReference>
<comment type="caution">
    <text evidence="4">The sequence shown here is derived from an EMBL/GenBank/DDBJ whole genome shotgun (WGS) entry which is preliminary data.</text>
</comment>
<reference evidence="4 5" key="1">
    <citation type="submission" date="2018-07" db="EMBL/GenBank/DDBJ databases">
        <title>Halioglobus sp. genome submission.</title>
        <authorList>
            <person name="Ye M.-Q."/>
            <person name="Du Z.-J."/>
        </authorList>
    </citation>
    <scope>NUCLEOTIDE SEQUENCE [LARGE SCALE GENOMIC DNA]</scope>
    <source>
        <strain evidence="4 5">U0301</strain>
    </source>
</reference>
<evidence type="ECO:0000256" key="1">
    <source>
        <dbReference type="ARBA" id="ARBA00005233"/>
    </source>
</evidence>
<dbReference type="NCBIfam" id="TIGR02532">
    <property type="entry name" value="IV_pilin_GFxxxE"/>
    <property type="match status" value="1"/>
</dbReference>
<protein>
    <submittedName>
        <fullName evidence="4">Prepilin-type N-terminal cleavage/methylation domain-containing protein</fullName>
    </submittedName>
</protein>
<sequence length="165" mass="17772">MSMKPESGRLPATGPASGQSGFTVIELMIVVTIVSILAVIAMPAYVEYATRSKVSEAMGFMGEAKTSVSEYFYTNGYEWPDSNEKAGLPTADDYDAYDYILRLEVSSSTPPTGVITVTLDLPNTPADEKKLQLVPSTSTGEIVWVCKPADTDGVENKYAPANCRI</sequence>
<dbReference type="InterPro" id="IPR012902">
    <property type="entry name" value="N_methyl_site"/>
</dbReference>
<proteinExistence type="inferred from homology"/>
<dbReference type="InterPro" id="IPR045584">
    <property type="entry name" value="Pilin-like"/>
</dbReference>
<dbReference type="GO" id="GO:0009289">
    <property type="term" value="C:pilus"/>
    <property type="evidence" value="ECO:0007669"/>
    <property type="project" value="InterPro"/>
</dbReference>
<dbReference type="RefSeq" id="WP_117954785.1">
    <property type="nucleotide sequence ID" value="NZ_QRAN01000011.1"/>
</dbReference>
<dbReference type="Proteomes" id="UP000265509">
    <property type="component" value="Unassembled WGS sequence"/>
</dbReference>
<dbReference type="Pfam" id="PF00114">
    <property type="entry name" value="Pilin"/>
    <property type="match status" value="1"/>
</dbReference>
<keyword evidence="3" id="KW-0472">Membrane</keyword>
<dbReference type="OrthoDB" id="5767514at2"/>